<dbReference type="EMBL" id="LSYV01000011">
    <property type="protein sequence ID" value="KXZ52104.1"/>
    <property type="molecule type" value="Genomic_DNA"/>
</dbReference>
<dbReference type="OrthoDB" id="546783at2759"/>
<comment type="caution">
    <text evidence="1">The sequence shown here is derived from an EMBL/GenBank/DDBJ whole genome shotgun (WGS) entry which is preliminary data.</text>
</comment>
<evidence type="ECO:0000313" key="1">
    <source>
        <dbReference type="EMBL" id="KXZ52104.1"/>
    </source>
</evidence>
<proteinExistence type="predicted"/>
<protein>
    <submittedName>
        <fullName evidence="1">Uncharacterized protein</fullName>
    </submittedName>
</protein>
<dbReference type="AlphaFoldDB" id="A0A150GQN8"/>
<reference evidence="2" key="1">
    <citation type="journal article" date="2016" name="Nat. Commun.">
        <title>The Gonium pectorale genome demonstrates co-option of cell cycle regulation during the evolution of multicellularity.</title>
        <authorList>
            <person name="Hanschen E.R."/>
            <person name="Marriage T.N."/>
            <person name="Ferris P.J."/>
            <person name="Hamaji T."/>
            <person name="Toyoda A."/>
            <person name="Fujiyama A."/>
            <person name="Neme R."/>
            <person name="Noguchi H."/>
            <person name="Minakuchi Y."/>
            <person name="Suzuki M."/>
            <person name="Kawai-Toyooka H."/>
            <person name="Smith D.R."/>
            <person name="Sparks H."/>
            <person name="Anderson J."/>
            <person name="Bakaric R."/>
            <person name="Luria V."/>
            <person name="Karger A."/>
            <person name="Kirschner M.W."/>
            <person name="Durand P.M."/>
            <person name="Michod R.E."/>
            <person name="Nozaki H."/>
            <person name="Olson B.J."/>
        </authorList>
    </citation>
    <scope>NUCLEOTIDE SEQUENCE [LARGE SCALE GENOMIC DNA]</scope>
    <source>
        <strain evidence="2">NIES-2863</strain>
    </source>
</reference>
<keyword evidence="2" id="KW-1185">Reference proteome</keyword>
<gene>
    <name evidence="1" type="ORF">GPECTOR_10g1127</name>
</gene>
<name>A0A150GQN8_GONPE</name>
<accession>A0A150GQN8</accession>
<organism evidence="1 2">
    <name type="scientific">Gonium pectorale</name>
    <name type="common">Green alga</name>
    <dbReference type="NCBI Taxonomy" id="33097"/>
    <lineage>
        <taxon>Eukaryota</taxon>
        <taxon>Viridiplantae</taxon>
        <taxon>Chlorophyta</taxon>
        <taxon>core chlorophytes</taxon>
        <taxon>Chlorophyceae</taxon>
        <taxon>CS clade</taxon>
        <taxon>Chlamydomonadales</taxon>
        <taxon>Volvocaceae</taxon>
        <taxon>Gonium</taxon>
    </lineage>
</organism>
<evidence type="ECO:0000313" key="2">
    <source>
        <dbReference type="Proteomes" id="UP000075714"/>
    </source>
</evidence>
<dbReference type="Proteomes" id="UP000075714">
    <property type="component" value="Unassembled WGS sequence"/>
</dbReference>
<sequence length="359" mass="38614">MDADEFVAKLKRIGKSEDWVVDAALALDTGGNAVKLDFMGATDERAADMVDKLLKRAGKVAAKVANKIAAKVAAKIAAKLAPALRQQTVRWIAVTASHCSFDTCKTIDRMIPERFSYHGSCAVPCCLVSPPTPYTPEPFTWPRPDELDAPENTVSALKWLEENLAPAGVTVLPVQGISWLDRTVDFSPTTSIAIQSASTGYIFVEETTWADCQAQFGATVVEGHELHVADGCASDALEFMLPGIVGLYTVTADTVTGGLMKLRTQALLQYLAVNDMRGWPKRDVVVVYGDLRSHNTVHAGRKPVDRIVRMPSLHVAWPAIMTDAAGSSPDSVTVGFIRALLCTPRTVAAPWPWPSGGAA</sequence>